<dbReference type="Pfam" id="PF07993">
    <property type="entry name" value="NAD_binding_4"/>
    <property type="match status" value="1"/>
</dbReference>
<organism evidence="2 3">
    <name type="scientific">Monilinia vaccinii-corymbosi</name>
    <dbReference type="NCBI Taxonomy" id="61207"/>
    <lineage>
        <taxon>Eukaryota</taxon>
        <taxon>Fungi</taxon>
        <taxon>Dikarya</taxon>
        <taxon>Ascomycota</taxon>
        <taxon>Pezizomycotina</taxon>
        <taxon>Leotiomycetes</taxon>
        <taxon>Helotiales</taxon>
        <taxon>Sclerotiniaceae</taxon>
        <taxon>Monilinia</taxon>
    </lineage>
</organism>
<proteinExistence type="predicted"/>
<dbReference type="EMBL" id="CP063408">
    <property type="protein sequence ID" value="QSZ34258.1"/>
    <property type="molecule type" value="Genomic_DNA"/>
</dbReference>
<protein>
    <recommendedName>
        <fullName evidence="1">Thioester reductase (TE) domain-containing protein</fullName>
    </recommendedName>
</protein>
<evidence type="ECO:0000313" key="2">
    <source>
        <dbReference type="EMBL" id="QSZ34258.1"/>
    </source>
</evidence>
<dbReference type="Gene3D" id="3.40.50.720">
    <property type="entry name" value="NAD(P)-binding Rossmann-like Domain"/>
    <property type="match status" value="1"/>
</dbReference>
<dbReference type="InterPro" id="IPR036291">
    <property type="entry name" value="NAD(P)-bd_dom_sf"/>
</dbReference>
<feature type="domain" description="Thioester reductase (TE)" evidence="1">
    <location>
        <begin position="35"/>
        <end position="130"/>
    </location>
</feature>
<reference evidence="2" key="1">
    <citation type="submission" date="2020-10" db="EMBL/GenBank/DDBJ databases">
        <title>Genome Sequence of Monilinia vaccinii-corymbosi Sheds Light on Mummy Berry Disease Infection of Blueberry and Mating Type.</title>
        <authorList>
            <person name="Yow A.G."/>
            <person name="Zhang Y."/>
            <person name="Bansal K."/>
            <person name="Eacker S.M."/>
            <person name="Sullivan S."/>
            <person name="Liachko I."/>
            <person name="Cubeta M.A."/>
            <person name="Rollins J.A."/>
            <person name="Ashrafi H."/>
        </authorList>
    </citation>
    <scope>NUCLEOTIDE SEQUENCE</scope>
    <source>
        <strain evidence="2">RL-1</strain>
    </source>
</reference>
<keyword evidence="3" id="KW-1185">Reference proteome</keyword>
<accession>A0A8A3PGD6</accession>
<dbReference type="SUPFAM" id="SSF51735">
    <property type="entry name" value="NAD(P)-binding Rossmann-fold domains"/>
    <property type="match status" value="1"/>
</dbReference>
<dbReference type="AlphaFoldDB" id="A0A8A3PGD6"/>
<sequence length="152" mass="17250">MISLAEEFGNTFKDETIEPCRIYNFGEDLEETIVVTGVTGTLGVNIVSLLRSIHASRKAVRVVCLVRARNDDEARKRVEKAVRYHDIYQDMVYTTTKTEYRAVKLEQTELGLSRDVLDDLRKHATTIIHVSSPKLPILVAPATDPRPRLRGR</sequence>
<evidence type="ECO:0000313" key="3">
    <source>
        <dbReference type="Proteomes" id="UP000672032"/>
    </source>
</evidence>
<gene>
    <name evidence="2" type="ORF">DSL72_005848</name>
</gene>
<evidence type="ECO:0000259" key="1">
    <source>
        <dbReference type="Pfam" id="PF07993"/>
    </source>
</evidence>
<dbReference type="InterPro" id="IPR013120">
    <property type="entry name" value="FAR_NAD-bd"/>
</dbReference>
<dbReference type="Proteomes" id="UP000672032">
    <property type="component" value="Chromosome 4"/>
</dbReference>
<name>A0A8A3PGD6_9HELO</name>